<dbReference type="AlphaFoldDB" id="A0A417YHE7"/>
<keyword evidence="4" id="KW-1185">Reference proteome</keyword>
<dbReference type="EMBL" id="QWEH01000006">
    <property type="protein sequence ID" value="RHW32297.1"/>
    <property type="molecule type" value="Genomic_DNA"/>
</dbReference>
<sequence>MERFEGKAVLITGAGSGLGRAVALQVAKEGAKLSLVDLNEKGLEETKKEVLEVAPSAEVLLVTANVANEDEVKNYVDKTVEAFGTIDGFFNNAGIEGKQNLTEDFGSDEFQKVVDINLNGVFYGLKYVLKVMKENGSGHVVNTASVGGIRGVGNQSGYAASKHGVVGLTHNSAIEYGQYGITINAIAPGAIMTPMVEGSLKQMGGEDGWEEVGKAFVEPNPMKRFGKPEEVGYLTAFLLSDQAGFVNAAVVPIDGGQSYKY</sequence>
<gene>
    <name evidence="3" type="ORF">D1B32_11075</name>
</gene>
<dbReference type="Pfam" id="PF13561">
    <property type="entry name" value="adh_short_C2"/>
    <property type="match status" value="1"/>
</dbReference>
<accession>A0A417YHE7</accession>
<organism evidence="3 4">
    <name type="scientific">Oceanobacillus profundus</name>
    <dbReference type="NCBI Taxonomy" id="372463"/>
    <lineage>
        <taxon>Bacteria</taxon>
        <taxon>Bacillati</taxon>
        <taxon>Bacillota</taxon>
        <taxon>Bacilli</taxon>
        <taxon>Bacillales</taxon>
        <taxon>Bacillaceae</taxon>
        <taxon>Oceanobacillus</taxon>
    </lineage>
</organism>
<dbReference type="Proteomes" id="UP000285456">
    <property type="component" value="Unassembled WGS sequence"/>
</dbReference>
<dbReference type="PRINTS" id="PR00080">
    <property type="entry name" value="SDRFAMILY"/>
</dbReference>
<reference evidence="3 4" key="1">
    <citation type="journal article" date="2007" name="Int. J. Syst. Evol. Microbiol.">
        <title>Oceanobacillus profundus sp. nov., isolated from a deep-sea sediment core.</title>
        <authorList>
            <person name="Kim Y.G."/>
            <person name="Choi D.H."/>
            <person name="Hyun S."/>
            <person name="Cho B.C."/>
        </authorList>
    </citation>
    <scope>NUCLEOTIDE SEQUENCE [LARGE SCALE GENOMIC DNA]</scope>
    <source>
        <strain evidence="3 4">DSM 18246</strain>
    </source>
</reference>
<dbReference type="RefSeq" id="WP_118889340.1">
    <property type="nucleotide sequence ID" value="NZ_PHUT01000006.1"/>
</dbReference>
<dbReference type="FunFam" id="3.40.50.720:FF:000084">
    <property type="entry name" value="Short-chain dehydrogenase reductase"/>
    <property type="match status" value="1"/>
</dbReference>
<evidence type="ECO:0000256" key="2">
    <source>
        <dbReference type="ARBA" id="ARBA00023002"/>
    </source>
</evidence>
<evidence type="ECO:0000313" key="3">
    <source>
        <dbReference type="EMBL" id="RHW32297.1"/>
    </source>
</evidence>
<proteinExistence type="inferred from homology"/>
<dbReference type="PRINTS" id="PR00081">
    <property type="entry name" value="GDHRDH"/>
</dbReference>
<name>A0A417YHE7_9BACI</name>
<protein>
    <submittedName>
        <fullName evidence="3">SDR family oxidoreductase</fullName>
    </submittedName>
</protein>
<comment type="caution">
    <text evidence="3">The sequence shown here is derived from an EMBL/GenBank/DDBJ whole genome shotgun (WGS) entry which is preliminary data.</text>
</comment>
<dbReference type="PANTHER" id="PTHR24321">
    <property type="entry name" value="DEHYDROGENASES, SHORT CHAIN"/>
    <property type="match status" value="1"/>
</dbReference>
<dbReference type="InterPro" id="IPR036291">
    <property type="entry name" value="NAD(P)-bd_dom_sf"/>
</dbReference>
<comment type="similarity">
    <text evidence="1">Belongs to the short-chain dehydrogenases/reductases (SDR) family.</text>
</comment>
<dbReference type="Gene3D" id="3.40.50.720">
    <property type="entry name" value="NAD(P)-binding Rossmann-like Domain"/>
    <property type="match status" value="1"/>
</dbReference>
<evidence type="ECO:0000256" key="1">
    <source>
        <dbReference type="ARBA" id="ARBA00006484"/>
    </source>
</evidence>
<dbReference type="GO" id="GO:0016491">
    <property type="term" value="F:oxidoreductase activity"/>
    <property type="evidence" value="ECO:0007669"/>
    <property type="project" value="UniProtKB-KW"/>
</dbReference>
<keyword evidence="2" id="KW-0560">Oxidoreductase</keyword>
<dbReference type="InterPro" id="IPR002347">
    <property type="entry name" value="SDR_fam"/>
</dbReference>
<dbReference type="SUPFAM" id="SSF51735">
    <property type="entry name" value="NAD(P)-binding Rossmann-fold domains"/>
    <property type="match status" value="1"/>
</dbReference>
<dbReference type="OrthoDB" id="306388at2"/>
<dbReference type="GO" id="GO:0008206">
    <property type="term" value="P:bile acid metabolic process"/>
    <property type="evidence" value="ECO:0007669"/>
    <property type="project" value="UniProtKB-ARBA"/>
</dbReference>
<dbReference type="PANTHER" id="PTHR24321:SF8">
    <property type="entry name" value="ESTRADIOL 17-BETA-DEHYDROGENASE 8-RELATED"/>
    <property type="match status" value="1"/>
</dbReference>
<evidence type="ECO:0000313" key="4">
    <source>
        <dbReference type="Proteomes" id="UP000285456"/>
    </source>
</evidence>